<dbReference type="InterPro" id="IPR011059">
    <property type="entry name" value="Metal-dep_hydrolase_composite"/>
</dbReference>
<comment type="subcellular location">
    <subcellularLocation>
        <location evidence="7">Cytoplasm</location>
    </subcellularLocation>
</comment>
<comment type="pathway">
    <text evidence="7">Amino-acid degradation; L-histidine degradation into L-glutamate; N-formimidoyl-L-glutamate from L-histidine: step 3/3.</text>
</comment>
<comment type="cofactor">
    <cofactor evidence="7">
        <name>Zn(2+)</name>
        <dbReference type="ChEBI" id="CHEBI:29105"/>
    </cofactor>
    <cofactor evidence="7">
        <name>Fe(3+)</name>
        <dbReference type="ChEBI" id="CHEBI:29034"/>
    </cofactor>
    <text evidence="7">Binds 1 zinc or iron ion per subunit.</text>
</comment>
<evidence type="ECO:0000313" key="9">
    <source>
        <dbReference type="EMBL" id="HFK98754.1"/>
    </source>
</evidence>
<evidence type="ECO:0000256" key="4">
    <source>
        <dbReference type="ARBA" id="ARBA00022808"/>
    </source>
</evidence>
<feature type="binding site" evidence="7">
    <location>
        <position position="83"/>
    </location>
    <ligand>
        <name>Zn(2+)</name>
        <dbReference type="ChEBI" id="CHEBI:29105"/>
    </ligand>
</feature>
<evidence type="ECO:0000256" key="6">
    <source>
        <dbReference type="ARBA" id="ARBA00023004"/>
    </source>
</evidence>
<dbReference type="Pfam" id="PF01979">
    <property type="entry name" value="Amidohydro_1"/>
    <property type="match status" value="1"/>
</dbReference>
<evidence type="ECO:0000256" key="5">
    <source>
        <dbReference type="ARBA" id="ARBA00022833"/>
    </source>
</evidence>
<dbReference type="UniPathway" id="UPA00379">
    <property type="reaction ID" value="UER00551"/>
</dbReference>
<dbReference type="EMBL" id="DSTK01000041">
    <property type="protein sequence ID" value="HFK98754.1"/>
    <property type="molecule type" value="Genomic_DNA"/>
</dbReference>
<comment type="similarity">
    <text evidence="7">Belongs to the metallo-dependent hydrolases superfamily. HutI family.</text>
</comment>
<dbReference type="FunFam" id="3.20.20.140:FF:000007">
    <property type="entry name" value="Imidazolonepropionase"/>
    <property type="match status" value="1"/>
</dbReference>
<dbReference type="EC" id="3.5.2.7" evidence="1 7"/>
<keyword evidence="2 7" id="KW-0479">Metal-binding</keyword>
<organism evidence="9">
    <name type="scientific">Desulfacinum infernum</name>
    <dbReference type="NCBI Taxonomy" id="35837"/>
    <lineage>
        <taxon>Bacteria</taxon>
        <taxon>Pseudomonadati</taxon>
        <taxon>Thermodesulfobacteriota</taxon>
        <taxon>Syntrophobacteria</taxon>
        <taxon>Syntrophobacterales</taxon>
        <taxon>Syntrophobacteraceae</taxon>
        <taxon>Desulfacinum</taxon>
    </lineage>
</organism>
<feature type="binding site" evidence="7">
    <location>
        <position position="153"/>
    </location>
    <ligand>
        <name>4-imidazolone-5-propanoate</name>
        <dbReference type="ChEBI" id="CHEBI:77893"/>
    </ligand>
</feature>
<dbReference type="HAMAP" id="MF_00372">
    <property type="entry name" value="HutI"/>
    <property type="match status" value="1"/>
</dbReference>
<keyword evidence="4 7" id="KW-0369">Histidine metabolism</keyword>
<keyword evidence="6 7" id="KW-0408">Iron</keyword>
<evidence type="ECO:0000259" key="8">
    <source>
        <dbReference type="Pfam" id="PF01979"/>
    </source>
</evidence>
<feature type="binding site" evidence="7">
    <location>
        <position position="153"/>
    </location>
    <ligand>
        <name>N-formimidoyl-L-glutamate</name>
        <dbReference type="ChEBI" id="CHEBI:58928"/>
    </ligand>
</feature>
<dbReference type="GO" id="GO:0019556">
    <property type="term" value="P:L-histidine catabolic process to glutamate and formamide"/>
    <property type="evidence" value="ECO:0007669"/>
    <property type="project" value="UniProtKB-UniRule"/>
</dbReference>
<feature type="binding site" evidence="7">
    <location>
        <position position="90"/>
    </location>
    <ligand>
        <name>4-imidazolone-5-propanoate</name>
        <dbReference type="ChEBI" id="CHEBI:77893"/>
    </ligand>
</feature>
<sequence>MITKLFRNASVFTPQDAGKPKAGADQGRIRIYERGALLCRNGRLAALGSEEEVLKGLSWDDVDLEVDLEGRCVIPGFVDPHTHLCFAETREREFSLRLQGMEYLEILRRGGGILSTVRSVRRTDEEALFRATRDRAFAAMRFGTTTMEIKSGYGLETATELKMLRVIRRIGRETPLDVVPTFMGAHAVPEEYRDRSDAYVDGILHEMLPAVVRQEMARFCDVFCEKGVFSIEQSRRILAAARQAGLGAKIHADEVHDVGGAGLAAEMGAVSAEHLLAASEENLRAMAESGTIAVLLPATAYSLRKPFARGRTMIDLGVPVALATDANPGSSYTESMPFVFGLAVLMMGLSVEEALCAATLNAAYAVGMADRVGSLDVGKQADFLVLEAETPAGIAYHAGANPVVAVYKKGERVFGHAP</sequence>
<dbReference type="Gene3D" id="3.20.20.140">
    <property type="entry name" value="Metal-dependent hydrolases"/>
    <property type="match status" value="1"/>
</dbReference>
<keyword evidence="5 7" id="KW-0862">Zinc</keyword>
<feature type="binding site" evidence="7">
    <location>
        <position position="325"/>
    </location>
    <ligand>
        <name>Fe(3+)</name>
        <dbReference type="ChEBI" id="CHEBI:29034"/>
    </ligand>
</feature>
<feature type="binding site" evidence="7">
    <location>
        <position position="327"/>
    </location>
    <ligand>
        <name>N-formimidoyl-L-glutamate</name>
        <dbReference type="ChEBI" id="CHEBI:58928"/>
    </ligand>
</feature>
<dbReference type="NCBIfam" id="TIGR01224">
    <property type="entry name" value="hutI"/>
    <property type="match status" value="1"/>
</dbReference>
<dbReference type="GO" id="GO:0008270">
    <property type="term" value="F:zinc ion binding"/>
    <property type="evidence" value="ECO:0007669"/>
    <property type="project" value="UniProtKB-UniRule"/>
</dbReference>
<feature type="binding site" evidence="7">
    <location>
        <position position="251"/>
    </location>
    <ligand>
        <name>Fe(3+)</name>
        <dbReference type="ChEBI" id="CHEBI:29034"/>
    </ligand>
</feature>
<dbReference type="GO" id="GO:0005737">
    <property type="term" value="C:cytoplasm"/>
    <property type="evidence" value="ECO:0007669"/>
    <property type="project" value="UniProtKB-SubCell"/>
</dbReference>
<keyword evidence="7" id="KW-0963">Cytoplasm</keyword>
<proteinExistence type="inferred from homology"/>
<comment type="function">
    <text evidence="7">Catalyzes the hydrolytic cleavage of the carbon-nitrogen bond in imidazolone-5-propanoate to yield N-formimidoyl-L-glutamate. It is the third step in the universal histidine degradation pathway.</text>
</comment>
<feature type="binding site" evidence="7">
    <location>
        <position position="251"/>
    </location>
    <ligand>
        <name>Zn(2+)</name>
        <dbReference type="ChEBI" id="CHEBI:29105"/>
    </ligand>
</feature>
<feature type="binding site" evidence="7">
    <location>
        <position position="254"/>
    </location>
    <ligand>
        <name>4-imidazolone-5-propanoate</name>
        <dbReference type="ChEBI" id="CHEBI:77893"/>
    </ligand>
</feature>
<reference evidence="9" key="1">
    <citation type="journal article" date="2020" name="mSystems">
        <title>Genome- and Community-Level Interaction Insights into Carbon Utilization and Element Cycling Functions of Hydrothermarchaeota in Hydrothermal Sediment.</title>
        <authorList>
            <person name="Zhou Z."/>
            <person name="Liu Y."/>
            <person name="Xu W."/>
            <person name="Pan J."/>
            <person name="Luo Z.H."/>
            <person name="Li M."/>
        </authorList>
    </citation>
    <scope>NUCLEOTIDE SEQUENCE [LARGE SCALE GENOMIC DNA]</scope>
    <source>
        <strain evidence="9">SpSt-456</strain>
    </source>
</reference>
<evidence type="ECO:0000256" key="2">
    <source>
        <dbReference type="ARBA" id="ARBA00022723"/>
    </source>
</evidence>
<evidence type="ECO:0000256" key="7">
    <source>
        <dbReference type="HAMAP-Rule" id="MF_00372"/>
    </source>
</evidence>
<dbReference type="Gene3D" id="2.30.40.10">
    <property type="entry name" value="Urease, subunit C, domain 1"/>
    <property type="match status" value="1"/>
</dbReference>
<dbReference type="AlphaFoldDB" id="A0A832EKK6"/>
<dbReference type="PANTHER" id="PTHR42752:SF1">
    <property type="entry name" value="IMIDAZOLONEPROPIONASE-RELATED"/>
    <property type="match status" value="1"/>
</dbReference>
<dbReference type="InterPro" id="IPR032466">
    <property type="entry name" value="Metal_Hydrolase"/>
</dbReference>
<feature type="binding site" evidence="7">
    <location>
        <position position="329"/>
    </location>
    <ligand>
        <name>N-formimidoyl-L-glutamate</name>
        <dbReference type="ChEBI" id="CHEBI:58928"/>
    </ligand>
</feature>
<keyword evidence="3 7" id="KW-0378">Hydrolase</keyword>
<feature type="binding site" evidence="7">
    <location>
        <position position="325"/>
    </location>
    <ligand>
        <name>Zn(2+)</name>
        <dbReference type="ChEBI" id="CHEBI:29105"/>
    </ligand>
</feature>
<accession>A0A832EKK6</accession>
<dbReference type="CDD" id="cd01296">
    <property type="entry name" value="Imidazolone-5PH"/>
    <property type="match status" value="1"/>
</dbReference>
<name>A0A832EKK6_9BACT</name>
<feature type="binding site" evidence="7">
    <location>
        <position position="83"/>
    </location>
    <ligand>
        <name>Fe(3+)</name>
        <dbReference type="ChEBI" id="CHEBI:29034"/>
    </ligand>
</feature>
<dbReference type="SUPFAM" id="SSF51338">
    <property type="entry name" value="Composite domain of metallo-dependent hydrolases"/>
    <property type="match status" value="1"/>
</dbReference>
<protein>
    <recommendedName>
        <fullName evidence="1 7">Imidazolonepropionase</fullName>
        <ecNumber evidence="1 7">3.5.2.7</ecNumber>
    </recommendedName>
    <alternativeName>
        <fullName evidence="7">Imidazolone-5-propionate hydrolase</fullName>
    </alternativeName>
</protein>
<feature type="binding site" evidence="7">
    <location>
        <position position="330"/>
    </location>
    <ligand>
        <name>4-imidazolone-5-propanoate</name>
        <dbReference type="ChEBI" id="CHEBI:77893"/>
    </ligand>
</feature>
<comment type="catalytic activity">
    <reaction evidence="7">
        <text>4-imidazolone-5-propanoate + H2O = N-formimidoyl-L-glutamate</text>
        <dbReference type="Rhea" id="RHEA:23660"/>
        <dbReference type="ChEBI" id="CHEBI:15377"/>
        <dbReference type="ChEBI" id="CHEBI:58928"/>
        <dbReference type="ChEBI" id="CHEBI:77893"/>
        <dbReference type="EC" id="3.5.2.7"/>
    </reaction>
</comment>
<dbReference type="GO" id="GO:0019557">
    <property type="term" value="P:L-histidine catabolic process to glutamate and formate"/>
    <property type="evidence" value="ECO:0007669"/>
    <property type="project" value="UniProtKB-UniPathway"/>
</dbReference>
<feature type="binding site" evidence="7">
    <location>
        <position position="186"/>
    </location>
    <ligand>
        <name>4-imidazolone-5-propanoate</name>
        <dbReference type="ChEBI" id="CHEBI:77893"/>
    </ligand>
</feature>
<dbReference type="InterPro" id="IPR006680">
    <property type="entry name" value="Amidohydro-rel"/>
</dbReference>
<feature type="binding site" evidence="7">
    <location>
        <position position="81"/>
    </location>
    <ligand>
        <name>Zn(2+)</name>
        <dbReference type="ChEBI" id="CHEBI:29105"/>
    </ligand>
</feature>
<evidence type="ECO:0000256" key="1">
    <source>
        <dbReference type="ARBA" id="ARBA00012864"/>
    </source>
</evidence>
<dbReference type="PANTHER" id="PTHR42752">
    <property type="entry name" value="IMIDAZOLONEPROPIONASE"/>
    <property type="match status" value="1"/>
</dbReference>
<comment type="caution">
    <text evidence="9">The sequence shown here is derived from an EMBL/GenBank/DDBJ whole genome shotgun (WGS) entry which is preliminary data.</text>
</comment>
<evidence type="ECO:0000256" key="3">
    <source>
        <dbReference type="ARBA" id="ARBA00022801"/>
    </source>
</evidence>
<dbReference type="GO" id="GO:0050480">
    <property type="term" value="F:imidazolonepropionase activity"/>
    <property type="evidence" value="ECO:0007669"/>
    <property type="project" value="UniProtKB-UniRule"/>
</dbReference>
<dbReference type="InterPro" id="IPR005920">
    <property type="entry name" value="HutI"/>
</dbReference>
<dbReference type="GO" id="GO:0005506">
    <property type="term" value="F:iron ion binding"/>
    <property type="evidence" value="ECO:0007669"/>
    <property type="project" value="UniProtKB-UniRule"/>
</dbReference>
<gene>
    <name evidence="7" type="primary">hutI</name>
    <name evidence="9" type="ORF">ENS06_15695</name>
</gene>
<feature type="domain" description="Amidohydrolase-related" evidence="8">
    <location>
        <begin position="73"/>
        <end position="413"/>
    </location>
</feature>
<dbReference type="SUPFAM" id="SSF51556">
    <property type="entry name" value="Metallo-dependent hydrolases"/>
    <property type="match status" value="1"/>
</dbReference>
<feature type="binding site" evidence="7">
    <location>
        <position position="81"/>
    </location>
    <ligand>
        <name>Fe(3+)</name>
        <dbReference type="ChEBI" id="CHEBI:29034"/>
    </ligand>
</feature>